<evidence type="ECO:0008006" key="4">
    <source>
        <dbReference type="Google" id="ProtNLM"/>
    </source>
</evidence>
<protein>
    <recommendedName>
        <fullName evidence="4">Secreted protein</fullName>
    </recommendedName>
</protein>
<gene>
    <name evidence="2" type="ORF">M431DRAFT_468997</name>
</gene>
<reference evidence="2 3" key="1">
    <citation type="submission" date="2016-07" db="EMBL/GenBank/DDBJ databases">
        <title>Multiple horizontal gene transfer events from other fungi enriched the ability of initially mycotrophic Trichoderma (Ascomycota) to feed on dead plant biomass.</title>
        <authorList>
            <consortium name="DOE Joint Genome Institute"/>
            <person name="Aerts A."/>
            <person name="Atanasova L."/>
            <person name="Chenthamara K."/>
            <person name="Zhang J."/>
            <person name="Grujic M."/>
            <person name="Henrissat B."/>
            <person name="Kuo A."/>
            <person name="Salamov A."/>
            <person name="Lipzen A."/>
            <person name="Labutti K."/>
            <person name="Barry K."/>
            <person name="Miao Y."/>
            <person name="Rahimi M.J."/>
            <person name="Shen Q."/>
            <person name="Grigoriev I.V."/>
            <person name="Kubicek C.P."/>
            <person name="Druzhinina I.S."/>
        </authorList>
    </citation>
    <scope>NUCLEOTIDE SEQUENCE [LARGE SCALE GENOMIC DNA]</scope>
    <source>
        <strain evidence="2 3">CBS 226.95</strain>
    </source>
</reference>
<evidence type="ECO:0000313" key="3">
    <source>
        <dbReference type="Proteomes" id="UP000241690"/>
    </source>
</evidence>
<sequence>MWRLTVCPHHRVTLAPARLLTFSLLFAVPVPVKCSAVDIHVLPLPTHQPHATASISASTEYSTATPYLSPAISCIATCGWTPLPGHRTRTRLAFPCRALHLASPS</sequence>
<feature type="signal peptide" evidence="1">
    <location>
        <begin position="1"/>
        <end position="34"/>
    </location>
</feature>
<dbReference type="Proteomes" id="UP000241690">
    <property type="component" value="Unassembled WGS sequence"/>
</dbReference>
<dbReference type="EMBL" id="KZ679683">
    <property type="protein sequence ID" value="PTB52662.1"/>
    <property type="molecule type" value="Genomic_DNA"/>
</dbReference>
<evidence type="ECO:0000313" key="2">
    <source>
        <dbReference type="EMBL" id="PTB52662.1"/>
    </source>
</evidence>
<keyword evidence="1" id="KW-0732">Signal</keyword>
<dbReference type="RefSeq" id="XP_024772339.1">
    <property type="nucleotide sequence ID" value="XM_024915414.1"/>
</dbReference>
<feature type="chain" id="PRO_5015531664" description="Secreted protein" evidence="1">
    <location>
        <begin position="35"/>
        <end position="105"/>
    </location>
</feature>
<dbReference type="AlphaFoldDB" id="A0A2T4A6F4"/>
<organism evidence="2 3">
    <name type="scientific">Trichoderma harzianum CBS 226.95</name>
    <dbReference type="NCBI Taxonomy" id="983964"/>
    <lineage>
        <taxon>Eukaryota</taxon>
        <taxon>Fungi</taxon>
        <taxon>Dikarya</taxon>
        <taxon>Ascomycota</taxon>
        <taxon>Pezizomycotina</taxon>
        <taxon>Sordariomycetes</taxon>
        <taxon>Hypocreomycetidae</taxon>
        <taxon>Hypocreales</taxon>
        <taxon>Hypocreaceae</taxon>
        <taxon>Trichoderma</taxon>
    </lineage>
</organism>
<name>A0A2T4A6F4_TRIHA</name>
<proteinExistence type="predicted"/>
<dbReference type="GeneID" id="36623982"/>
<evidence type="ECO:0000256" key="1">
    <source>
        <dbReference type="SAM" id="SignalP"/>
    </source>
</evidence>
<accession>A0A2T4A6F4</accession>
<keyword evidence="3" id="KW-1185">Reference proteome</keyword>